<proteinExistence type="predicted"/>
<keyword evidence="2" id="KW-1185">Reference proteome</keyword>
<dbReference type="Proteomes" id="UP000544054">
    <property type="component" value="Unassembled WGS sequence"/>
</dbReference>
<sequence length="280" mass="30532">MRKIISIVCFITVHSLVGQVGIGTTSPNASAILDMDVTSITPKKGFLLPRVSLLDRNDNSTIASPATGLLVYSKTTSGIGNDLIKENSMVVWKNNFWESISNLPEIKMLKVPILYVLTSKDQQNFSPAELGAVNSGSPVVISWVAGDVFIDNPDDMQLTGNQVRFLTDSYYQISGAVNFKPMVSTTGNSTKVIIALQSSTDGITWSNLFSNATPVEKNAADKTQSIAFEKFIHHFLANELLRFVIYKPNTANPFAANSGIIVNVPGSDITKTFRIVRIQQ</sequence>
<comment type="caution">
    <text evidence="1">The sequence shown here is derived from an EMBL/GenBank/DDBJ whole genome shotgun (WGS) entry which is preliminary data.</text>
</comment>
<dbReference type="RefSeq" id="WP_169235334.1">
    <property type="nucleotide sequence ID" value="NZ_JABBGI010000016.1"/>
</dbReference>
<accession>A0A7Y0FSM4</accession>
<evidence type="ECO:0000313" key="2">
    <source>
        <dbReference type="Proteomes" id="UP000544054"/>
    </source>
</evidence>
<organism evidence="1 2">
    <name type="scientific">Chryseobacterium antibioticum</name>
    <dbReference type="NCBI Taxonomy" id="2728847"/>
    <lineage>
        <taxon>Bacteria</taxon>
        <taxon>Pseudomonadati</taxon>
        <taxon>Bacteroidota</taxon>
        <taxon>Flavobacteriia</taxon>
        <taxon>Flavobacteriales</taxon>
        <taxon>Weeksellaceae</taxon>
        <taxon>Chryseobacterium group</taxon>
        <taxon>Chryseobacterium</taxon>
    </lineage>
</organism>
<reference evidence="1 2" key="1">
    <citation type="submission" date="2020-04" db="EMBL/GenBank/DDBJ databases">
        <title>Chryseobacterium sp. RP-3-3 sp. nov., isolated from Jeju soil.</title>
        <authorList>
            <person name="Dahal R.H."/>
        </authorList>
    </citation>
    <scope>NUCLEOTIDE SEQUENCE [LARGE SCALE GENOMIC DNA]</scope>
    <source>
        <strain evidence="1 2">RP-3-3</strain>
    </source>
</reference>
<gene>
    <name evidence="1" type="ORF">HHL23_13570</name>
</gene>
<dbReference type="AlphaFoldDB" id="A0A7Y0FSM4"/>
<protein>
    <submittedName>
        <fullName evidence="1">Uncharacterized protein</fullName>
    </submittedName>
</protein>
<dbReference type="EMBL" id="JABBGI010000016">
    <property type="protein sequence ID" value="NML70816.1"/>
    <property type="molecule type" value="Genomic_DNA"/>
</dbReference>
<evidence type="ECO:0000313" key="1">
    <source>
        <dbReference type="EMBL" id="NML70816.1"/>
    </source>
</evidence>
<name>A0A7Y0FSM4_9FLAO</name>